<evidence type="ECO:0000313" key="4">
    <source>
        <dbReference type="EMBL" id="MEW2362616.1"/>
    </source>
</evidence>
<dbReference type="InterPro" id="IPR029058">
    <property type="entry name" value="AB_hydrolase_fold"/>
</dbReference>
<dbReference type="Pfam" id="PF00975">
    <property type="entry name" value="Thioesterase"/>
    <property type="match status" value="1"/>
</dbReference>
<reference evidence="4 5" key="1">
    <citation type="submission" date="2024-06" db="EMBL/GenBank/DDBJ databases">
        <title>The Natural Products Discovery Center: Release of the First 8490 Sequenced Strains for Exploring Actinobacteria Biosynthetic Diversity.</title>
        <authorList>
            <person name="Kalkreuter E."/>
            <person name="Kautsar S.A."/>
            <person name="Yang D."/>
            <person name="Bader C.D."/>
            <person name="Teijaro C.N."/>
            <person name="Fluegel L."/>
            <person name="Davis C.M."/>
            <person name="Simpson J.R."/>
            <person name="Lauterbach L."/>
            <person name="Steele A.D."/>
            <person name="Gui C."/>
            <person name="Meng S."/>
            <person name="Li G."/>
            <person name="Viehrig K."/>
            <person name="Ye F."/>
            <person name="Su P."/>
            <person name="Kiefer A.F."/>
            <person name="Nichols A."/>
            <person name="Cepeda A.J."/>
            <person name="Yan W."/>
            <person name="Fan B."/>
            <person name="Jiang Y."/>
            <person name="Adhikari A."/>
            <person name="Zheng C.-J."/>
            <person name="Schuster L."/>
            <person name="Cowan T.M."/>
            <person name="Smanski M.J."/>
            <person name="Chevrette M.G."/>
            <person name="De Carvalho L.P.S."/>
            <person name="Shen B."/>
        </authorList>
    </citation>
    <scope>NUCLEOTIDE SEQUENCE [LARGE SCALE GENOMIC DNA]</scope>
    <source>
        <strain evidence="4 5">NPDC047833</strain>
    </source>
</reference>
<feature type="domain" description="Thioesterase TesA-like" evidence="3">
    <location>
        <begin position="20"/>
        <end position="242"/>
    </location>
</feature>
<evidence type="ECO:0000256" key="1">
    <source>
        <dbReference type="ARBA" id="ARBA00007169"/>
    </source>
</evidence>
<evidence type="ECO:0000313" key="5">
    <source>
        <dbReference type="Proteomes" id="UP001553843"/>
    </source>
</evidence>
<gene>
    <name evidence="4" type="ORF">AB0887_11760</name>
</gene>
<dbReference type="GO" id="GO:0016787">
    <property type="term" value="F:hydrolase activity"/>
    <property type="evidence" value="ECO:0007669"/>
    <property type="project" value="UniProtKB-KW"/>
</dbReference>
<dbReference type="RefSeq" id="WP_359777644.1">
    <property type="nucleotide sequence ID" value="NZ_JBEYRR010000004.1"/>
</dbReference>
<dbReference type="InterPro" id="IPR020802">
    <property type="entry name" value="TesA-like"/>
</dbReference>
<proteinExistence type="inferred from homology"/>
<dbReference type="InterPro" id="IPR012223">
    <property type="entry name" value="TEII"/>
</dbReference>
<organism evidence="4 5">
    <name type="scientific">Streptomyces huasconensis</name>
    <dbReference type="NCBI Taxonomy" id="1854574"/>
    <lineage>
        <taxon>Bacteria</taxon>
        <taxon>Bacillati</taxon>
        <taxon>Actinomycetota</taxon>
        <taxon>Actinomycetes</taxon>
        <taxon>Kitasatosporales</taxon>
        <taxon>Streptomycetaceae</taxon>
        <taxon>Streptomyces</taxon>
    </lineage>
</organism>
<dbReference type="PANTHER" id="PTHR11487:SF0">
    <property type="entry name" value="S-ACYL FATTY ACID SYNTHASE THIOESTERASE, MEDIUM CHAIN"/>
    <property type="match status" value="1"/>
</dbReference>
<sequence>MKDTVVVRPKRDPKAVMRFICLGYCGGGVSSYMRWADAMPPGVEAAAICYPGREGRFVEDFAENWDELVDDVIEAVVSAAGLPYVLFGHSMGSWVAFDVASRLEERGGPAPAALVVSSANAPSESLAVEDVTPSRRDSDEQLLAWMRQFGLLPRHVLDSAELQEMAVELMRADIRVRDSFRPREGATVQAPVELFTGAADETIDPDVRERWLRLAKNGVRHTELPGSHFYTPEVWNALPSYMASLSEQVPAS</sequence>
<evidence type="ECO:0000259" key="3">
    <source>
        <dbReference type="SMART" id="SM00824"/>
    </source>
</evidence>
<dbReference type="Proteomes" id="UP001553843">
    <property type="component" value="Unassembled WGS sequence"/>
</dbReference>
<name>A0ABV3LUF9_9ACTN</name>
<dbReference type="Gene3D" id="3.40.50.1820">
    <property type="entry name" value="alpha/beta hydrolase"/>
    <property type="match status" value="1"/>
</dbReference>
<protein>
    <submittedName>
        <fullName evidence="4">Alpha/beta fold hydrolase</fullName>
    </submittedName>
</protein>
<evidence type="ECO:0000256" key="2">
    <source>
        <dbReference type="ARBA" id="ARBA00022801"/>
    </source>
</evidence>
<keyword evidence="2 4" id="KW-0378">Hydrolase</keyword>
<dbReference type="InterPro" id="IPR001031">
    <property type="entry name" value="Thioesterase"/>
</dbReference>
<dbReference type="EMBL" id="JBEYRS010000004">
    <property type="protein sequence ID" value="MEW2362616.1"/>
    <property type="molecule type" value="Genomic_DNA"/>
</dbReference>
<dbReference type="PANTHER" id="PTHR11487">
    <property type="entry name" value="THIOESTERASE"/>
    <property type="match status" value="1"/>
</dbReference>
<dbReference type="SMART" id="SM00824">
    <property type="entry name" value="PKS_TE"/>
    <property type="match status" value="1"/>
</dbReference>
<keyword evidence="5" id="KW-1185">Reference proteome</keyword>
<dbReference type="SUPFAM" id="SSF53474">
    <property type="entry name" value="alpha/beta-Hydrolases"/>
    <property type="match status" value="1"/>
</dbReference>
<accession>A0ABV3LUF9</accession>
<comment type="similarity">
    <text evidence="1">Belongs to the thioesterase family.</text>
</comment>
<comment type="caution">
    <text evidence="4">The sequence shown here is derived from an EMBL/GenBank/DDBJ whole genome shotgun (WGS) entry which is preliminary data.</text>
</comment>